<dbReference type="InterPro" id="IPR001647">
    <property type="entry name" value="HTH_TetR"/>
</dbReference>
<dbReference type="AlphaFoldDB" id="A0A494YU19"/>
<feature type="DNA-binding region" description="H-T-H motif" evidence="3">
    <location>
        <begin position="32"/>
        <end position="51"/>
    </location>
</feature>
<keyword evidence="2 3" id="KW-0238">DNA-binding</keyword>
<evidence type="ECO:0000256" key="1">
    <source>
        <dbReference type="ARBA" id="ARBA00022491"/>
    </source>
</evidence>
<dbReference type="OrthoDB" id="113732at2"/>
<dbReference type="SUPFAM" id="SSF46689">
    <property type="entry name" value="Homeodomain-like"/>
    <property type="match status" value="1"/>
</dbReference>
<feature type="domain" description="HTH tetR-type" evidence="4">
    <location>
        <begin position="9"/>
        <end position="69"/>
    </location>
</feature>
<evidence type="ECO:0000256" key="2">
    <source>
        <dbReference type="ARBA" id="ARBA00023125"/>
    </source>
</evidence>
<dbReference type="RefSeq" id="WP_121133417.1">
    <property type="nucleotide sequence ID" value="NZ_JBHUFK010000053.1"/>
</dbReference>
<dbReference type="Gene3D" id="1.10.357.10">
    <property type="entry name" value="Tetracycline Repressor, domain 2"/>
    <property type="match status" value="1"/>
</dbReference>
<dbReference type="Proteomes" id="UP000281813">
    <property type="component" value="Unassembled WGS sequence"/>
</dbReference>
<proteinExistence type="predicted"/>
<dbReference type="Pfam" id="PF00440">
    <property type="entry name" value="TetR_N"/>
    <property type="match status" value="1"/>
</dbReference>
<dbReference type="PRINTS" id="PR00455">
    <property type="entry name" value="HTHTETR"/>
</dbReference>
<keyword evidence="6" id="KW-1185">Reference proteome</keyword>
<dbReference type="PANTHER" id="PTHR43479:SF21">
    <property type="entry name" value="TRANSCRIPTIONAL REGULATOR, TETR FAMILY"/>
    <property type="match status" value="1"/>
</dbReference>
<dbReference type="PROSITE" id="PS50977">
    <property type="entry name" value="HTH_TETR_2"/>
    <property type="match status" value="1"/>
</dbReference>
<evidence type="ECO:0000256" key="3">
    <source>
        <dbReference type="PROSITE-ProRule" id="PRU00335"/>
    </source>
</evidence>
<sequence length="197" mass="23288">MDGFERRREQKKQDILKAALALFIDYGMQKVSVAEIAKKANVSQVTIYNYFESKDNLVQIVLKYYVDKIWEEQRKLLDSDLPFVDKIKQFIFEKNDLANEMSESFFLDFMKDYSTGRSYVEDLYEKEALPRLIKLFNNGKEQGYIDSGISNEAILMYLHMFQEYIRKEDVGRMMLPYTEEISKLFFYGIVGNSTVDE</sequence>
<evidence type="ECO:0000313" key="6">
    <source>
        <dbReference type="Proteomes" id="UP000281813"/>
    </source>
</evidence>
<reference evidence="5 6" key="1">
    <citation type="journal article" date="2015" name="Antonie Van Leeuwenhoek">
        <title>Oceanobacillus bengalensis sp. nov., a bacterium isolated from seawater of the Bay of Bengal.</title>
        <authorList>
            <person name="Yongchang O."/>
            <person name="Xiang W."/>
            <person name="Wang G."/>
        </authorList>
    </citation>
    <scope>NUCLEOTIDE SEQUENCE [LARGE SCALE GENOMIC DNA]</scope>
    <source>
        <strain evidence="5 6">MCCC 1K00260</strain>
    </source>
</reference>
<evidence type="ECO:0000313" key="5">
    <source>
        <dbReference type="EMBL" id="RKQ13642.1"/>
    </source>
</evidence>
<accession>A0A494YU19</accession>
<evidence type="ECO:0000259" key="4">
    <source>
        <dbReference type="PROSITE" id="PS50977"/>
    </source>
</evidence>
<protein>
    <submittedName>
        <fullName evidence="5">TetR/AcrR family transcriptional regulator</fullName>
    </submittedName>
</protein>
<comment type="caution">
    <text evidence="5">The sequence shown here is derived from an EMBL/GenBank/DDBJ whole genome shotgun (WGS) entry which is preliminary data.</text>
</comment>
<dbReference type="InterPro" id="IPR050624">
    <property type="entry name" value="HTH-type_Tx_Regulator"/>
</dbReference>
<dbReference type="EMBL" id="RBZO01000028">
    <property type="protein sequence ID" value="RKQ13642.1"/>
    <property type="molecule type" value="Genomic_DNA"/>
</dbReference>
<gene>
    <name evidence="5" type="ORF">D8M05_15530</name>
</gene>
<name>A0A494YU19_9BACI</name>
<dbReference type="InterPro" id="IPR009057">
    <property type="entry name" value="Homeodomain-like_sf"/>
</dbReference>
<keyword evidence="1" id="KW-0678">Repressor</keyword>
<dbReference type="GO" id="GO:0003677">
    <property type="term" value="F:DNA binding"/>
    <property type="evidence" value="ECO:0007669"/>
    <property type="project" value="UniProtKB-UniRule"/>
</dbReference>
<organism evidence="5 6">
    <name type="scientific">Oceanobacillus bengalensis</name>
    <dbReference type="NCBI Taxonomy" id="1435466"/>
    <lineage>
        <taxon>Bacteria</taxon>
        <taxon>Bacillati</taxon>
        <taxon>Bacillota</taxon>
        <taxon>Bacilli</taxon>
        <taxon>Bacillales</taxon>
        <taxon>Bacillaceae</taxon>
        <taxon>Oceanobacillus</taxon>
    </lineage>
</organism>
<dbReference type="PANTHER" id="PTHR43479">
    <property type="entry name" value="ACREF/ENVCD OPERON REPRESSOR-RELATED"/>
    <property type="match status" value="1"/>
</dbReference>